<evidence type="ECO:0000256" key="1">
    <source>
        <dbReference type="SAM" id="MobiDB-lite"/>
    </source>
</evidence>
<protein>
    <submittedName>
        <fullName evidence="2">Uncharacterized protein</fullName>
    </submittedName>
</protein>
<gene>
    <name evidence="3" type="ORF">AVEN_165068_1</name>
    <name evidence="2" type="ORF">AVEN_82563_1</name>
</gene>
<name>A0A4Y2JGF1_ARAVE</name>
<dbReference type="OrthoDB" id="6463875at2759"/>
<dbReference type="AlphaFoldDB" id="A0A4Y2JGF1"/>
<accession>A0A4Y2JGF1</accession>
<feature type="region of interest" description="Disordered" evidence="1">
    <location>
        <begin position="59"/>
        <end position="87"/>
    </location>
</feature>
<organism evidence="2 4">
    <name type="scientific">Araneus ventricosus</name>
    <name type="common">Orbweaver spider</name>
    <name type="synonym">Epeira ventricosa</name>
    <dbReference type="NCBI Taxonomy" id="182803"/>
    <lineage>
        <taxon>Eukaryota</taxon>
        <taxon>Metazoa</taxon>
        <taxon>Ecdysozoa</taxon>
        <taxon>Arthropoda</taxon>
        <taxon>Chelicerata</taxon>
        <taxon>Arachnida</taxon>
        <taxon>Araneae</taxon>
        <taxon>Araneomorphae</taxon>
        <taxon>Entelegynae</taxon>
        <taxon>Araneoidea</taxon>
        <taxon>Araneidae</taxon>
        <taxon>Araneus</taxon>
    </lineage>
</organism>
<sequence>MVTYSGHTISIRNVIGILGKTYLQVANARLVIKGFTATRVEPFNTSIFIEEYFPSLTSETPHEKVENEVPPSNNDSREIDLTPVTYI</sequence>
<proteinExistence type="predicted"/>
<dbReference type="EMBL" id="BGPR01110431">
    <property type="protein sequence ID" value="GBM89087.1"/>
    <property type="molecule type" value="Genomic_DNA"/>
</dbReference>
<keyword evidence="4" id="KW-1185">Reference proteome</keyword>
<dbReference type="Proteomes" id="UP000499080">
    <property type="component" value="Unassembled WGS sequence"/>
</dbReference>
<comment type="caution">
    <text evidence="2">The sequence shown here is derived from an EMBL/GenBank/DDBJ whole genome shotgun (WGS) entry which is preliminary data.</text>
</comment>
<reference evidence="2 4" key="1">
    <citation type="journal article" date="2019" name="Sci. Rep.">
        <title>Orb-weaving spider Araneus ventricosus genome elucidates the spidroin gene catalogue.</title>
        <authorList>
            <person name="Kono N."/>
            <person name="Nakamura H."/>
            <person name="Ohtoshi R."/>
            <person name="Moran D.A.P."/>
            <person name="Shinohara A."/>
            <person name="Yoshida Y."/>
            <person name="Fujiwara M."/>
            <person name="Mori M."/>
            <person name="Tomita M."/>
            <person name="Arakawa K."/>
        </authorList>
    </citation>
    <scope>NUCLEOTIDE SEQUENCE [LARGE SCALE GENOMIC DNA]</scope>
</reference>
<evidence type="ECO:0000313" key="2">
    <source>
        <dbReference type="EMBL" id="GBM89087.1"/>
    </source>
</evidence>
<dbReference type="EMBL" id="BGPR01110437">
    <property type="protein sequence ID" value="GBM89102.1"/>
    <property type="molecule type" value="Genomic_DNA"/>
</dbReference>
<evidence type="ECO:0000313" key="4">
    <source>
        <dbReference type="Proteomes" id="UP000499080"/>
    </source>
</evidence>
<evidence type="ECO:0000313" key="3">
    <source>
        <dbReference type="EMBL" id="GBM89102.1"/>
    </source>
</evidence>